<comment type="caution">
    <text evidence="2">The sequence shown here is derived from an EMBL/GenBank/DDBJ whole genome shotgun (WGS) entry which is preliminary data.</text>
</comment>
<dbReference type="OrthoDB" id="99157at2759"/>
<dbReference type="EMBL" id="BSXT01001732">
    <property type="protein sequence ID" value="GMF44823.1"/>
    <property type="molecule type" value="Genomic_DNA"/>
</dbReference>
<protein>
    <submittedName>
        <fullName evidence="2">Unnamed protein product</fullName>
    </submittedName>
</protein>
<organism evidence="2 3">
    <name type="scientific">Phytophthora fragariaefolia</name>
    <dbReference type="NCBI Taxonomy" id="1490495"/>
    <lineage>
        <taxon>Eukaryota</taxon>
        <taxon>Sar</taxon>
        <taxon>Stramenopiles</taxon>
        <taxon>Oomycota</taxon>
        <taxon>Peronosporomycetes</taxon>
        <taxon>Peronosporales</taxon>
        <taxon>Peronosporaceae</taxon>
        <taxon>Phytophthora</taxon>
    </lineage>
</organism>
<accession>A0A9W6XSQ4</accession>
<reference evidence="2" key="1">
    <citation type="submission" date="2023-04" db="EMBL/GenBank/DDBJ databases">
        <title>Phytophthora fragariaefolia NBRC 109709.</title>
        <authorList>
            <person name="Ichikawa N."/>
            <person name="Sato H."/>
            <person name="Tonouchi N."/>
        </authorList>
    </citation>
    <scope>NUCLEOTIDE SEQUENCE</scope>
    <source>
        <strain evidence="2">NBRC 109709</strain>
    </source>
</reference>
<dbReference type="Proteomes" id="UP001165121">
    <property type="component" value="Unassembled WGS sequence"/>
</dbReference>
<dbReference type="AlphaFoldDB" id="A0A9W6XSQ4"/>
<evidence type="ECO:0000256" key="1">
    <source>
        <dbReference type="SAM" id="MobiDB-lite"/>
    </source>
</evidence>
<feature type="compositionally biased region" description="Low complexity" evidence="1">
    <location>
        <begin position="121"/>
        <end position="133"/>
    </location>
</feature>
<sequence>MLSFTSVPAPIDRGVVAQRQAQMILFLESILPCLDAIVEEAYELGLSSTDDSEEFRKVFDDETMWRTVDADLREPPGDNAENYSCGICKREITNLYKQCLANLERLRADVAAVVKYHQQQLQQQQQQQQQQQPQQPPPPQQQR</sequence>
<feature type="compositionally biased region" description="Pro residues" evidence="1">
    <location>
        <begin position="134"/>
        <end position="143"/>
    </location>
</feature>
<feature type="region of interest" description="Disordered" evidence="1">
    <location>
        <begin position="121"/>
        <end position="143"/>
    </location>
</feature>
<evidence type="ECO:0000313" key="2">
    <source>
        <dbReference type="EMBL" id="GMF44823.1"/>
    </source>
</evidence>
<gene>
    <name evidence="2" type="ORF">Pfra01_001579900</name>
</gene>
<name>A0A9W6XSQ4_9STRA</name>
<keyword evidence="3" id="KW-1185">Reference proteome</keyword>
<proteinExistence type="predicted"/>
<evidence type="ECO:0000313" key="3">
    <source>
        <dbReference type="Proteomes" id="UP001165121"/>
    </source>
</evidence>